<dbReference type="InterPro" id="IPR011711">
    <property type="entry name" value="GntR_C"/>
</dbReference>
<evidence type="ECO:0000313" key="5">
    <source>
        <dbReference type="EMBL" id="MVA95793.1"/>
    </source>
</evidence>
<evidence type="ECO:0000256" key="3">
    <source>
        <dbReference type="ARBA" id="ARBA00023163"/>
    </source>
</evidence>
<keyword evidence="2" id="KW-0238">DNA-binding</keyword>
<evidence type="ECO:0000259" key="4">
    <source>
        <dbReference type="PROSITE" id="PS50949"/>
    </source>
</evidence>
<dbReference type="Gene3D" id="1.10.10.10">
    <property type="entry name" value="Winged helix-like DNA-binding domain superfamily/Winged helix DNA-binding domain"/>
    <property type="match status" value="1"/>
</dbReference>
<reference evidence="5 6" key="1">
    <citation type="submission" date="2019-12" db="EMBL/GenBank/DDBJ databases">
        <title>Nitratireductor arenosus sp. nov., Isolated from sea sand, Jeju island, South Korea.</title>
        <authorList>
            <person name="Kim W."/>
        </authorList>
    </citation>
    <scope>NUCLEOTIDE SEQUENCE [LARGE SCALE GENOMIC DNA]</scope>
    <source>
        <strain evidence="5 6">CAU 1489</strain>
    </source>
</reference>
<dbReference type="InterPro" id="IPR036390">
    <property type="entry name" value="WH_DNA-bd_sf"/>
</dbReference>
<organism evidence="5 6">
    <name type="scientific">Nitratireductor arenosus</name>
    <dbReference type="NCBI Taxonomy" id="2682096"/>
    <lineage>
        <taxon>Bacteria</taxon>
        <taxon>Pseudomonadati</taxon>
        <taxon>Pseudomonadota</taxon>
        <taxon>Alphaproteobacteria</taxon>
        <taxon>Hyphomicrobiales</taxon>
        <taxon>Phyllobacteriaceae</taxon>
        <taxon>Nitratireductor</taxon>
    </lineage>
</organism>
<feature type="domain" description="HTH gntR-type" evidence="4">
    <location>
        <begin position="2"/>
        <end position="70"/>
    </location>
</feature>
<dbReference type="GO" id="GO:0003700">
    <property type="term" value="F:DNA-binding transcription factor activity"/>
    <property type="evidence" value="ECO:0007669"/>
    <property type="project" value="InterPro"/>
</dbReference>
<dbReference type="InterPro" id="IPR000524">
    <property type="entry name" value="Tscrpt_reg_HTH_GntR"/>
</dbReference>
<dbReference type="PRINTS" id="PR00035">
    <property type="entry name" value="HTHGNTR"/>
</dbReference>
<dbReference type="InterPro" id="IPR036388">
    <property type="entry name" value="WH-like_DNA-bd_sf"/>
</dbReference>
<dbReference type="PANTHER" id="PTHR43537">
    <property type="entry name" value="TRANSCRIPTIONAL REGULATOR, GNTR FAMILY"/>
    <property type="match status" value="1"/>
</dbReference>
<dbReference type="GO" id="GO:0003677">
    <property type="term" value="F:DNA binding"/>
    <property type="evidence" value="ECO:0007669"/>
    <property type="project" value="UniProtKB-KW"/>
</dbReference>
<dbReference type="SMART" id="SM00345">
    <property type="entry name" value="HTH_GNTR"/>
    <property type="match status" value="1"/>
</dbReference>
<dbReference type="SUPFAM" id="SSF48008">
    <property type="entry name" value="GntR ligand-binding domain-like"/>
    <property type="match status" value="1"/>
</dbReference>
<dbReference type="CDD" id="cd07377">
    <property type="entry name" value="WHTH_GntR"/>
    <property type="match status" value="1"/>
</dbReference>
<protein>
    <submittedName>
        <fullName evidence="5">FCD domain-containing protein</fullName>
    </submittedName>
</protein>
<keyword evidence="6" id="KW-1185">Reference proteome</keyword>
<gene>
    <name evidence="5" type="ORF">GN330_00815</name>
</gene>
<dbReference type="Pfam" id="PF07729">
    <property type="entry name" value="FCD"/>
    <property type="match status" value="1"/>
</dbReference>
<dbReference type="PANTHER" id="PTHR43537:SF5">
    <property type="entry name" value="UXU OPERON TRANSCRIPTIONAL REGULATOR"/>
    <property type="match status" value="1"/>
</dbReference>
<evidence type="ECO:0000313" key="6">
    <source>
        <dbReference type="Proteomes" id="UP000463224"/>
    </source>
</evidence>
<dbReference type="AlphaFoldDB" id="A0A844QCC6"/>
<name>A0A844QCC6_9HYPH</name>
<dbReference type="PROSITE" id="PS50949">
    <property type="entry name" value="HTH_GNTR"/>
    <property type="match status" value="1"/>
</dbReference>
<evidence type="ECO:0000256" key="1">
    <source>
        <dbReference type="ARBA" id="ARBA00023015"/>
    </source>
</evidence>
<comment type="caution">
    <text evidence="5">The sequence shown here is derived from an EMBL/GenBank/DDBJ whole genome shotgun (WGS) entry which is preliminary data.</text>
</comment>
<proteinExistence type="predicted"/>
<dbReference type="SMART" id="SM00895">
    <property type="entry name" value="FCD"/>
    <property type="match status" value="1"/>
</dbReference>
<sequence>MERNLDALAKAISDLIDEARLPEGERLPTERELSERLGASRWQTRQALEKLEKQGRIWRHVGKGTFVGPRPTVEVEALRLLIDNSNPMEVVETRHTIEPALAAMAALRADTAQIAEIQSIGRRCAAARNIEIYEVWDEKLHAAIARAAGNKILLAMFETVNEIRKQIVWNTMRRSTLKPERRAHFSEQHRRIIEAIAARDADAANTAMREHMATNIEVYQNVVRAEKFGLSVFRT</sequence>
<dbReference type="Pfam" id="PF00392">
    <property type="entry name" value="GntR"/>
    <property type="match status" value="1"/>
</dbReference>
<dbReference type="Proteomes" id="UP000463224">
    <property type="component" value="Unassembled WGS sequence"/>
</dbReference>
<evidence type="ECO:0000256" key="2">
    <source>
        <dbReference type="ARBA" id="ARBA00023125"/>
    </source>
</evidence>
<keyword evidence="3" id="KW-0804">Transcription</keyword>
<keyword evidence="1" id="KW-0805">Transcription regulation</keyword>
<dbReference type="InterPro" id="IPR008920">
    <property type="entry name" value="TF_FadR/GntR_C"/>
</dbReference>
<dbReference type="SUPFAM" id="SSF46785">
    <property type="entry name" value="Winged helix' DNA-binding domain"/>
    <property type="match status" value="1"/>
</dbReference>
<dbReference type="EMBL" id="WPHG01000001">
    <property type="protein sequence ID" value="MVA95793.1"/>
    <property type="molecule type" value="Genomic_DNA"/>
</dbReference>
<dbReference type="Gene3D" id="1.20.120.530">
    <property type="entry name" value="GntR ligand-binding domain-like"/>
    <property type="match status" value="1"/>
</dbReference>
<accession>A0A844QCC6</accession>